<name>A0A6A6JM03_WESOR</name>
<feature type="compositionally biased region" description="Basic and acidic residues" evidence="1">
    <location>
        <begin position="120"/>
        <end position="130"/>
    </location>
</feature>
<evidence type="ECO:0000313" key="3">
    <source>
        <dbReference type="Proteomes" id="UP000800097"/>
    </source>
</evidence>
<proteinExistence type="predicted"/>
<evidence type="ECO:0000256" key="1">
    <source>
        <dbReference type="SAM" id="MobiDB-lite"/>
    </source>
</evidence>
<evidence type="ECO:0000313" key="2">
    <source>
        <dbReference type="EMBL" id="KAF2277537.1"/>
    </source>
</evidence>
<accession>A0A6A6JM03</accession>
<feature type="compositionally biased region" description="Acidic residues" evidence="1">
    <location>
        <begin position="131"/>
        <end position="141"/>
    </location>
</feature>
<protein>
    <submittedName>
        <fullName evidence="2">Uncharacterized protein</fullName>
    </submittedName>
</protein>
<dbReference type="RefSeq" id="XP_033655076.1">
    <property type="nucleotide sequence ID" value="XM_033794492.1"/>
</dbReference>
<sequence>MADKTADKAADNGGSKMLSTEVVAILLAANGISSISMNQYDAMSALDGTRTASSFQHQFRAILRRAKELKARLDGGEKFVPVTPSKKRAAKADDGDSPTKPKKAKSTPSKPKAAAKKAKEKSVLDGPDHEEFADDSNDSAEDFLTGIQEFIKEEKYDDE</sequence>
<dbReference type="Proteomes" id="UP000800097">
    <property type="component" value="Unassembled WGS sequence"/>
</dbReference>
<reference evidence="2" key="1">
    <citation type="journal article" date="2020" name="Stud. Mycol.">
        <title>101 Dothideomycetes genomes: a test case for predicting lifestyles and emergence of pathogens.</title>
        <authorList>
            <person name="Haridas S."/>
            <person name="Albert R."/>
            <person name="Binder M."/>
            <person name="Bloem J."/>
            <person name="Labutti K."/>
            <person name="Salamov A."/>
            <person name="Andreopoulos B."/>
            <person name="Baker S."/>
            <person name="Barry K."/>
            <person name="Bills G."/>
            <person name="Bluhm B."/>
            <person name="Cannon C."/>
            <person name="Castanera R."/>
            <person name="Culley D."/>
            <person name="Daum C."/>
            <person name="Ezra D."/>
            <person name="Gonzalez J."/>
            <person name="Henrissat B."/>
            <person name="Kuo A."/>
            <person name="Liang C."/>
            <person name="Lipzen A."/>
            <person name="Lutzoni F."/>
            <person name="Magnuson J."/>
            <person name="Mondo S."/>
            <person name="Nolan M."/>
            <person name="Ohm R."/>
            <person name="Pangilinan J."/>
            <person name="Park H.-J."/>
            <person name="Ramirez L."/>
            <person name="Alfaro M."/>
            <person name="Sun H."/>
            <person name="Tritt A."/>
            <person name="Yoshinaga Y."/>
            <person name="Zwiers L.-H."/>
            <person name="Turgeon B."/>
            <person name="Goodwin S."/>
            <person name="Spatafora J."/>
            <person name="Crous P."/>
            <person name="Grigoriev I."/>
        </authorList>
    </citation>
    <scope>NUCLEOTIDE SEQUENCE</scope>
    <source>
        <strain evidence="2">CBS 379.55</strain>
    </source>
</reference>
<dbReference type="EMBL" id="ML986490">
    <property type="protein sequence ID" value="KAF2277537.1"/>
    <property type="molecule type" value="Genomic_DNA"/>
</dbReference>
<gene>
    <name evidence="2" type="ORF">EI97DRAFT_296884</name>
</gene>
<feature type="compositionally biased region" description="Basic and acidic residues" evidence="1">
    <location>
        <begin position="90"/>
        <end position="99"/>
    </location>
</feature>
<organism evidence="2 3">
    <name type="scientific">Westerdykella ornata</name>
    <dbReference type="NCBI Taxonomy" id="318751"/>
    <lineage>
        <taxon>Eukaryota</taxon>
        <taxon>Fungi</taxon>
        <taxon>Dikarya</taxon>
        <taxon>Ascomycota</taxon>
        <taxon>Pezizomycotina</taxon>
        <taxon>Dothideomycetes</taxon>
        <taxon>Pleosporomycetidae</taxon>
        <taxon>Pleosporales</taxon>
        <taxon>Sporormiaceae</taxon>
        <taxon>Westerdykella</taxon>
    </lineage>
</organism>
<dbReference type="OrthoDB" id="3938057at2759"/>
<dbReference type="AlphaFoldDB" id="A0A6A6JM03"/>
<dbReference type="GeneID" id="54547667"/>
<keyword evidence="3" id="KW-1185">Reference proteome</keyword>
<feature type="region of interest" description="Disordered" evidence="1">
    <location>
        <begin position="73"/>
        <end position="143"/>
    </location>
</feature>